<dbReference type="STRING" id="4533.J3MSM6"/>
<dbReference type="PANTHER" id="PTHR37984:SF5">
    <property type="entry name" value="PROTEIN NYNRIN-LIKE"/>
    <property type="match status" value="1"/>
</dbReference>
<protein>
    <recommendedName>
        <fullName evidence="3">Integrase catalytic domain-containing protein</fullName>
    </recommendedName>
</protein>
<dbReference type="Gene3D" id="3.30.420.10">
    <property type="entry name" value="Ribonuclease H-like superfamily/Ribonuclease H"/>
    <property type="match status" value="1"/>
</dbReference>
<keyword evidence="2" id="KW-0732">Signal</keyword>
<dbReference type="InterPro" id="IPR012337">
    <property type="entry name" value="RNaseH-like_sf"/>
</dbReference>
<dbReference type="Proteomes" id="UP000006038">
    <property type="component" value="Chromosome 8"/>
</dbReference>
<name>J3MSM6_ORYBR</name>
<sequence>MKYSRPAPQRQRFALVNLHALVLFQFQALHCETNYTSLCAFKTTSSRVTPENLPTLVNWRRAAPKACQNGSKLHLSSAFHPQTDGQTERVNQCLEIYLRCFIHATPTKWASWLYLAEFWYNTSYHSSLGKTPFEVLYGHSPNFFGITSQDSVVQDLQAWLSDRKLIQQLLKQHLNRAQQQMKHYADKKRSFREFHIGDWVYLKLQPYVQSSVAYRANHKLSFRYFGPFQITAKIGAVAYRLQLPDDSKIHPVFHVSQLRFTHGFSGTVLASLPASNSSLQIPLEFLDHRVAKQGNTTQSQLLTRWSDGHAEEATWENLEDLKTRFPAAPAWGQAGFQEWGIVRTPSDRRASAEREEQHCVPDDLQTTEPASASMGRARRQRRPNSRITGPEWVCASHIELGFMDFSAAAPAAETSGETKTRSTVEEEATGRAAKTVAATAVGGDGGGKAPPVKVPMPQGILQVILACEREPSEEIDAIIGYNVDDDFEKFQAEVRREFDKTGCYMVEESYLANIAAVQAELKEIWADSKIDWSTMITANWDDFN</sequence>
<dbReference type="GO" id="GO:0003676">
    <property type="term" value="F:nucleic acid binding"/>
    <property type="evidence" value="ECO:0007669"/>
    <property type="project" value="InterPro"/>
</dbReference>
<dbReference type="AlphaFoldDB" id="J3MSM6"/>
<evidence type="ECO:0000313" key="4">
    <source>
        <dbReference type="EnsemblPlants" id="OB08G21060.1"/>
    </source>
</evidence>
<feature type="region of interest" description="Disordered" evidence="1">
    <location>
        <begin position="411"/>
        <end position="432"/>
    </location>
</feature>
<dbReference type="EnsemblPlants" id="OB08G21060.1">
    <property type="protein sequence ID" value="OB08G21060.1"/>
    <property type="gene ID" value="OB08G21060"/>
</dbReference>
<dbReference type="HOGENOM" id="CLU_500970_0_0_1"/>
<feature type="region of interest" description="Disordered" evidence="1">
    <location>
        <begin position="347"/>
        <end position="385"/>
    </location>
</feature>
<feature type="domain" description="Integrase catalytic" evidence="3">
    <location>
        <begin position="48"/>
        <end position="140"/>
    </location>
</feature>
<organism evidence="4">
    <name type="scientific">Oryza brachyantha</name>
    <name type="common">malo sina</name>
    <dbReference type="NCBI Taxonomy" id="4533"/>
    <lineage>
        <taxon>Eukaryota</taxon>
        <taxon>Viridiplantae</taxon>
        <taxon>Streptophyta</taxon>
        <taxon>Embryophyta</taxon>
        <taxon>Tracheophyta</taxon>
        <taxon>Spermatophyta</taxon>
        <taxon>Magnoliopsida</taxon>
        <taxon>Liliopsida</taxon>
        <taxon>Poales</taxon>
        <taxon>Poaceae</taxon>
        <taxon>BOP clade</taxon>
        <taxon>Oryzoideae</taxon>
        <taxon>Oryzeae</taxon>
        <taxon>Oryzinae</taxon>
        <taxon>Oryza</taxon>
    </lineage>
</organism>
<dbReference type="InterPro" id="IPR001584">
    <property type="entry name" value="Integrase_cat-core"/>
</dbReference>
<proteinExistence type="predicted"/>
<dbReference type="GO" id="GO:0015074">
    <property type="term" value="P:DNA integration"/>
    <property type="evidence" value="ECO:0007669"/>
    <property type="project" value="InterPro"/>
</dbReference>
<evidence type="ECO:0000256" key="1">
    <source>
        <dbReference type="SAM" id="MobiDB-lite"/>
    </source>
</evidence>
<dbReference type="Pfam" id="PF24626">
    <property type="entry name" value="SH3_Tf2-1"/>
    <property type="match status" value="1"/>
</dbReference>
<dbReference type="PROSITE" id="PS50994">
    <property type="entry name" value="INTEGRASE"/>
    <property type="match status" value="1"/>
</dbReference>
<feature type="signal peptide" evidence="2">
    <location>
        <begin position="1"/>
        <end position="31"/>
    </location>
</feature>
<evidence type="ECO:0000313" key="5">
    <source>
        <dbReference type="Proteomes" id="UP000006038"/>
    </source>
</evidence>
<evidence type="ECO:0000259" key="3">
    <source>
        <dbReference type="PROSITE" id="PS50994"/>
    </source>
</evidence>
<feature type="chain" id="PRO_5003774169" description="Integrase catalytic domain-containing protein" evidence="2">
    <location>
        <begin position="32"/>
        <end position="544"/>
    </location>
</feature>
<feature type="compositionally biased region" description="Basic and acidic residues" evidence="1">
    <location>
        <begin position="347"/>
        <end position="361"/>
    </location>
</feature>
<keyword evidence="5" id="KW-1185">Reference proteome</keyword>
<dbReference type="Gramene" id="OB08G21060.1">
    <property type="protein sequence ID" value="OB08G21060.1"/>
    <property type="gene ID" value="OB08G21060"/>
</dbReference>
<evidence type="ECO:0000256" key="2">
    <source>
        <dbReference type="SAM" id="SignalP"/>
    </source>
</evidence>
<dbReference type="InterPro" id="IPR036397">
    <property type="entry name" value="RNaseH_sf"/>
</dbReference>
<dbReference type="InterPro" id="IPR056924">
    <property type="entry name" value="SH3_Tf2-1"/>
</dbReference>
<accession>J3MSM6</accession>
<reference evidence="4" key="2">
    <citation type="submission" date="2013-04" db="UniProtKB">
        <authorList>
            <consortium name="EnsemblPlants"/>
        </authorList>
    </citation>
    <scope>IDENTIFICATION</scope>
</reference>
<dbReference type="SUPFAM" id="SSF53098">
    <property type="entry name" value="Ribonuclease H-like"/>
    <property type="match status" value="1"/>
</dbReference>
<dbReference type="eggNOG" id="KOG0017">
    <property type="taxonomic scope" value="Eukaryota"/>
</dbReference>
<dbReference type="PANTHER" id="PTHR37984">
    <property type="entry name" value="PROTEIN CBG26694"/>
    <property type="match status" value="1"/>
</dbReference>
<dbReference type="InterPro" id="IPR050951">
    <property type="entry name" value="Retrovirus_Pol_polyprotein"/>
</dbReference>
<reference evidence="4" key="1">
    <citation type="journal article" date="2013" name="Nat. Commun.">
        <title>Whole-genome sequencing of Oryza brachyantha reveals mechanisms underlying Oryza genome evolution.</title>
        <authorList>
            <person name="Chen J."/>
            <person name="Huang Q."/>
            <person name="Gao D."/>
            <person name="Wang J."/>
            <person name="Lang Y."/>
            <person name="Liu T."/>
            <person name="Li B."/>
            <person name="Bai Z."/>
            <person name="Luis Goicoechea J."/>
            <person name="Liang C."/>
            <person name="Chen C."/>
            <person name="Zhang W."/>
            <person name="Sun S."/>
            <person name="Liao Y."/>
            <person name="Zhang X."/>
            <person name="Yang L."/>
            <person name="Song C."/>
            <person name="Wang M."/>
            <person name="Shi J."/>
            <person name="Liu G."/>
            <person name="Liu J."/>
            <person name="Zhou H."/>
            <person name="Zhou W."/>
            <person name="Yu Q."/>
            <person name="An N."/>
            <person name="Chen Y."/>
            <person name="Cai Q."/>
            <person name="Wang B."/>
            <person name="Liu B."/>
            <person name="Min J."/>
            <person name="Huang Y."/>
            <person name="Wu H."/>
            <person name="Li Z."/>
            <person name="Zhang Y."/>
            <person name="Yin Y."/>
            <person name="Song W."/>
            <person name="Jiang J."/>
            <person name="Jackson S.A."/>
            <person name="Wing R.A."/>
            <person name="Wang J."/>
            <person name="Chen M."/>
        </authorList>
    </citation>
    <scope>NUCLEOTIDE SEQUENCE [LARGE SCALE GENOMIC DNA]</scope>
    <source>
        <strain evidence="4">cv. IRGC 101232</strain>
    </source>
</reference>